<evidence type="ECO:0000256" key="7">
    <source>
        <dbReference type="ARBA" id="ARBA00023136"/>
    </source>
</evidence>
<keyword evidence="1" id="KW-0813">Transport</keyword>
<sequence length="405" mass="45339">MKELIKRIYYSTLIVIVYELGKHIILPGNLVKSYKSPDLMNSISLLIGGDLSRLSFFSLGVGSYMSGMIFWRVIQSLNKDRFSKSSENTIYYLRSILILFISIVQSLGLATSMKNNISFSTNEVVNILIATMVFTTGSMFSMWLVDFNMRKGIGGPGLLILIGILAKLPELAWSFAQESLIKYPTVDSVVTFVVAIIGIILLIRIMSFLLGSEYRIPVQRIMIRNELAVPTYIPIKVLPSNAMPYMFGLTFLMVPQLLLPVLQKVTTIFNNLDISNLTSLNTFSSIFTYLLILIILGYGFAFVNVNPSEISEDLQKSGDYVVGVFPGDKTREYVTHKLMDMATVGNVIMILLLGLPLILSLQWPQLNSFSYVFGSILILNSTIVTITDQAKALLEKERYPNILPN</sequence>
<dbReference type="RefSeq" id="WP_367974774.1">
    <property type="nucleotide sequence ID" value="NZ_JBFPEQ010000001.1"/>
</dbReference>
<feature type="transmembrane region" description="Helical" evidence="9">
    <location>
        <begin position="51"/>
        <end position="71"/>
    </location>
</feature>
<evidence type="ECO:0000256" key="4">
    <source>
        <dbReference type="ARBA" id="ARBA00022927"/>
    </source>
</evidence>
<reference evidence="10 11" key="1">
    <citation type="submission" date="2024-07" db="EMBL/GenBank/DDBJ databases">
        <authorList>
            <person name="Yun M."/>
        </authorList>
    </citation>
    <scope>NUCLEOTIDE SEQUENCE [LARGE SCALE GENOMIC DNA]</scope>
    <source>
        <strain evidence="10 11">MS01</strain>
    </source>
</reference>
<dbReference type="Pfam" id="PF00344">
    <property type="entry name" value="SecY"/>
    <property type="match status" value="1"/>
</dbReference>
<evidence type="ECO:0000256" key="1">
    <source>
        <dbReference type="ARBA" id="ARBA00022448"/>
    </source>
</evidence>
<keyword evidence="3 9" id="KW-0812">Transmembrane</keyword>
<feature type="transmembrane region" description="Helical" evidence="9">
    <location>
        <begin position="242"/>
        <end position="262"/>
    </location>
</feature>
<dbReference type="PRINTS" id="PR00303">
    <property type="entry name" value="SECYTRNLCASE"/>
</dbReference>
<keyword evidence="4" id="KW-0653">Protein transport</keyword>
<evidence type="ECO:0000256" key="2">
    <source>
        <dbReference type="ARBA" id="ARBA00022475"/>
    </source>
</evidence>
<feature type="transmembrane region" description="Helical" evidence="9">
    <location>
        <begin position="91"/>
        <end position="112"/>
    </location>
</feature>
<evidence type="ECO:0000256" key="5">
    <source>
        <dbReference type="ARBA" id="ARBA00022989"/>
    </source>
</evidence>
<organism evidence="10 11">
    <name type="scientific">Leuconostoc aquikimchii</name>
    <dbReference type="NCBI Taxonomy" id="3236804"/>
    <lineage>
        <taxon>Bacteria</taxon>
        <taxon>Bacillati</taxon>
        <taxon>Bacillota</taxon>
        <taxon>Bacilli</taxon>
        <taxon>Lactobacillales</taxon>
        <taxon>Lactobacillaceae</taxon>
        <taxon>Leuconostoc</taxon>
    </lineage>
</organism>
<dbReference type="InterPro" id="IPR014269">
    <property type="entry name" value="SecY2"/>
</dbReference>
<dbReference type="PIRSF" id="PIRSF004557">
    <property type="entry name" value="SecY"/>
    <property type="match status" value="1"/>
</dbReference>
<evidence type="ECO:0000256" key="3">
    <source>
        <dbReference type="ARBA" id="ARBA00022692"/>
    </source>
</evidence>
<accession>A0ABV3S530</accession>
<dbReference type="Gene3D" id="1.10.3370.10">
    <property type="entry name" value="SecY subunit domain"/>
    <property type="match status" value="1"/>
</dbReference>
<name>A0ABV3S530_9LACO</name>
<dbReference type="InterPro" id="IPR023201">
    <property type="entry name" value="SecY_dom_sf"/>
</dbReference>
<evidence type="ECO:0000256" key="6">
    <source>
        <dbReference type="ARBA" id="ARBA00023010"/>
    </source>
</evidence>
<feature type="transmembrane region" description="Helical" evidence="9">
    <location>
        <begin position="341"/>
        <end position="363"/>
    </location>
</feature>
<keyword evidence="2" id="KW-1003">Cell membrane</keyword>
<dbReference type="InterPro" id="IPR002208">
    <property type="entry name" value="SecY/SEC61-alpha"/>
</dbReference>
<dbReference type="NCBIfam" id="TIGR02920">
    <property type="entry name" value="acc_sec_Y2"/>
    <property type="match status" value="1"/>
</dbReference>
<feature type="transmembrane region" description="Helical" evidence="9">
    <location>
        <begin position="188"/>
        <end position="210"/>
    </location>
</feature>
<comment type="caution">
    <text evidence="10">The sequence shown here is derived from an EMBL/GenBank/DDBJ whole genome shotgun (WGS) entry which is preliminary data.</text>
</comment>
<keyword evidence="6" id="KW-0811">Translocation</keyword>
<feature type="transmembrane region" description="Helical" evidence="9">
    <location>
        <begin position="157"/>
        <end position="176"/>
    </location>
</feature>
<keyword evidence="5 9" id="KW-1133">Transmembrane helix</keyword>
<evidence type="ECO:0000256" key="9">
    <source>
        <dbReference type="SAM" id="Phobius"/>
    </source>
</evidence>
<proteinExistence type="predicted"/>
<feature type="transmembrane region" description="Helical" evidence="9">
    <location>
        <begin position="282"/>
        <end position="303"/>
    </location>
</feature>
<evidence type="ECO:0000256" key="8">
    <source>
        <dbReference type="NCBIfam" id="TIGR02920"/>
    </source>
</evidence>
<dbReference type="EMBL" id="JBFPER010000001">
    <property type="protein sequence ID" value="MEX0381180.1"/>
    <property type="molecule type" value="Genomic_DNA"/>
</dbReference>
<dbReference type="SUPFAM" id="SSF103491">
    <property type="entry name" value="Preprotein translocase SecY subunit"/>
    <property type="match status" value="1"/>
</dbReference>
<feature type="transmembrane region" description="Helical" evidence="9">
    <location>
        <begin position="369"/>
        <end position="387"/>
    </location>
</feature>
<evidence type="ECO:0000313" key="11">
    <source>
        <dbReference type="Proteomes" id="UP001556617"/>
    </source>
</evidence>
<feature type="transmembrane region" description="Helical" evidence="9">
    <location>
        <begin position="124"/>
        <end position="145"/>
    </location>
</feature>
<protein>
    <recommendedName>
        <fullName evidence="8">Accessory Sec system protein translocase subunit SecY2</fullName>
    </recommendedName>
</protein>
<keyword evidence="11" id="KW-1185">Reference proteome</keyword>
<evidence type="ECO:0000313" key="10">
    <source>
        <dbReference type="EMBL" id="MEX0381180.1"/>
    </source>
</evidence>
<gene>
    <name evidence="10" type="primary">secY2</name>
    <name evidence="10" type="ORF">AB3K24_07420</name>
</gene>
<dbReference type="Proteomes" id="UP001556617">
    <property type="component" value="Unassembled WGS sequence"/>
</dbReference>
<feature type="transmembrane region" description="Helical" evidence="9">
    <location>
        <begin position="12"/>
        <end position="31"/>
    </location>
</feature>
<keyword evidence="7 9" id="KW-0472">Membrane</keyword>